<sequence length="363" mass="39999">MSIQTKTLSVRIKDRHAPLLRQMAFEANQVFNLANEITSKAYSNACEAGPQIPVWLSVFDVQKQTAGIQKERGWTIGSATVQEVIASHGKARQQFKRAKLRWRSSSGSKRALGWIPFKSRAASWKGGQVKFAGYFFKVWDSYGLSAYQFRAGSFSEDSRGRWYFNVCVQVECKTTTATSAVGVDLGLKDTATPSHGKPLEAGRFYRDLEGSLGKAQRANKKARVKAIHAKIKNRRKDALHKFSSALVRDNAAIFVGDVSPSKLVKTKMAKSVLDAGWAMLKTQLEYKAIARSVVFEVVNESYSTQTCSCCGTIPTSSPKGRADLGIREWTCVECGATHDRDINAAKNILAAGHRRLAVGILVL</sequence>
<gene>
    <name evidence="8" type="ORF">JC965_16840</name>
</gene>
<feature type="domain" description="Cas12f1-like TNB" evidence="7">
    <location>
        <begin position="277"/>
        <end position="348"/>
    </location>
</feature>
<keyword evidence="4" id="KW-0238">DNA-binding</keyword>
<evidence type="ECO:0000256" key="2">
    <source>
        <dbReference type="ARBA" id="ARBA00011044"/>
    </source>
</evidence>
<comment type="similarity">
    <text evidence="1">In the C-terminal section; belongs to the transposase 35 family.</text>
</comment>
<dbReference type="PANTHER" id="PTHR30405">
    <property type="entry name" value="TRANSPOSASE"/>
    <property type="match status" value="1"/>
</dbReference>
<dbReference type="GO" id="GO:0003677">
    <property type="term" value="F:DNA binding"/>
    <property type="evidence" value="ECO:0007669"/>
    <property type="project" value="UniProtKB-KW"/>
</dbReference>
<reference evidence="8" key="1">
    <citation type="submission" date="2020-12" db="EMBL/GenBank/DDBJ databases">
        <title>GES Beta-lactamases isolated from hospital effluents in Brazil.</title>
        <authorList>
            <person name="Conte D."/>
            <person name="Mesa D."/>
            <person name="Palmeiro J.K."/>
            <person name="Dalla-Costa L.M."/>
        </authorList>
    </citation>
    <scope>NUCLEOTIDE SEQUENCE [LARGE SCALE GENOMIC DNA]</scope>
    <source>
        <strain evidence="8">Aero21</strain>
    </source>
</reference>
<dbReference type="PANTHER" id="PTHR30405:SF25">
    <property type="entry name" value="RNA-GUIDED DNA ENDONUCLEASE INSQ-RELATED"/>
    <property type="match status" value="1"/>
</dbReference>
<dbReference type="InterPro" id="IPR001959">
    <property type="entry name" value="Transposase"/>
</dbReference>
<protein>
    <submittedName>
        <fullName evidence="8">Transposase</fullName>
    </submittedName>
</protein>
<dbReference type="InterPro" id="IPR010095">
    <property type="entry name" value="Cas12f1-like_TNB"/>
</dbReference>
<dbReference type="GO" id="GO:0006310">
    <property type="term" value="P:DNA recombination"/>
    <property type="evidence" value="ECO:0007669"/>
    <property type="project" value="UniProtKB-KW"/>
</dbReference>
<dbReference type="AlphaFoldDB" id="A0A7T4C2D4"/>
<comment type="similarity">
    <text evidence="2">In the N-terminal section; belongs to the transposase 2 family.</text>
</comment>
<evidence type="ECO:0000256" key="4">
    <source>
        <dbReference type="ARBA" id="ARBA00023125"/>
    </source>
</evidence>
<accession>A0A7T4C2D4</accession>
<proteinExistence type="inferred from homology"/>
<organism evidence="8">
    <name type="scientific">Aeromonas caviae</name>
    <name type="common">Aeromonas punctata</name>
    <dbReference type="NCBI Taxonomy" id="648"/>
    <lineage>
        <taxon>Bacteria</taxon>
        <taxon>Pseudomonadati</taxon>
        <taxon>Pseudomonadota</taxon>
        <taxon>Gammaproteobacteria</taxon>
        <taxon>Aeromonadales</taxon>
        <taxon>Aeromonadaceae</taxon>
        <taxon>Aeromonas</taxon>
    </lineage>
</organism>
<dbReference type="InterPro" id="IPR051399">
    <property type="entry name" value="RNA-guided_DNA_endo/Transpos"/>
</dbReference>
<dbReference type="EMBL" id="CP065937">
    <property type="protein sequence ID" value="QQA59897.1"/>
    <property type="molecule type" value="Genomic_DNA"/>
</dbReference>
<evidence type="ECO:0000259" key="6">
    <source>
        <dbReference type="Pfam" id="PF01385"/>
    </source>
</evidence>
<evidence type="ECO:0000256" key="5">
    <source>
        <dbReference type="ARBA" id="ARBA00023172"/>
    </source>
</evidence>
<evidence type="ECO:0000313" key="8">
    <source>
        <dbReference type="EMBL" id="QQA59897.1"/>
    </source>
</evidence>
<keyword evidence="3" id="KW-0815">Transposition</keyword>
<dbReference type="NCBIfam" id="NF040570">
    <property type="entry name" value="guided_TnpB"/>
    <property type="match status" value="1"/>
</dbReference>
<dbReference type="GO" id="GO:0032196">
    <property type="term" value="P:transposition"/>
    <property type="evidence" value="ECO:0007669"/>
    <property type="project" value="UniProtKB-KW"/>
</dbReference>
<feature type="domain" description="Probable transposase IS891/IS1136/IS1341" evidence="6">
    <location>
        <begin position="166"/>
        <end position="263"/>
    </location>
</feature>
<dbReference type="RefSeq" id="WP_103858471.1">
    <property type="nucleotide sequence ID" value="NZ_AP024948.1"/>
</dbReference>
<evidence type="ECO:0000259" key="7">
    <source>
        <dbReference type="Pfam" id="PF07282"/>
    </source>
</evidence>
<keyword evidence="5" id="KW-0233">DNA recombination</keyword>
<dbReference type="Pfam" id="PF07282">
    <property type="entry name" value="Cas12f1-like_TNB"/>
    <property type="match status" value="1"/>
</dbReference>
<evidence type="ECO:0000256" key="3">
    <source>
        <dbReference type="ARBA" id="ARBA00022578"/>
    </source>
</evidence>
<dbReference type="Pfam" id="PF01385">
    <property type="entry name" value="OrfB_IS605"/>
    <property type="match status" value="1"/>
</dbReference>
<evidence type="ECO:0000256" key="1">
    <source>
        <dbReference type="ARBA" id="ARBA00008761"/>
    </source>
</evidence>
<name>A0A7T4C2D4_AERCA</name>